<evidence type="ECO:0000256" key="1">
    <source>
        <dbReference type="ARBA" id="ARBA00008791"/>
    </source>
</evidence>
<dbReference type="SUPFAM" id="SSF52402">
    <property type="entry name" value="Adenine nucleotide alpha hydrolases-like"/>
    <property type="match status" value="1"/>
</dbReference>
<sequence>MHRLAHNNRLIRLSRNPLEATVIANIVVPVDGSEHALRALDHASYLAKLADAKIHLLHITPPDPQQLLETTGYSNTARREAEASAASLKQAQEEDARDIIATARDKLPTDVAIKERVIPGEPADTIVDYVSDLKDPLIVMGSRGLSAPRDWLLGGVSRTVLDLAECPVTLVH</sequence>
<comment type="caution">
    <text evidence="3">The sequence shown here is derived from an EMBL/GenBank/DDBJ whole genome shotgun (WGS) entry which is preliminary data.</text>
</comment>
<dbReference type="PRINTS" id="PR01438">
    <property type="entry name" value="UNVRSLSTRESS"/>
</dbReference>
<feature type="domain" description="UspA" evidence="2">
    <location>
        <begin position="25"/>
        <end position="172"/>
    </location>
</feature>
<dbReference type="Gene3D" id="3.40.50.620">
    <property type="entry name" value="HUPs"/>
    <property type="match status" value="1"/>
</dbReference>
<proteinExistence type="inferred from homology"/>
<evidence type="ECO:0000259" key="2">
    <source>
        <dbReference type="Pfam" id="PF00582"/>
    </source>
</evidence>
<dbReference type="CDD" id="cd00293">
    <property type="entry name" value="USP-like"/>
    <property type="match status" value="1"/>
</dbReference>
<comment type="similarity">
    <text evidence="1">Belongs to the universal stress protein A family.</text>
</comment>
<dbReference type="InterPro" id="IPR006016">
    <property type="entry name" value="UspA"/>
</dbReference>
<dbReference type="EMBL" id="NFZW01000038">
    <property type="protein sequence ID" value="RFA31881.1"/>
    <property type="molecule type" value="Genomic_DNA"/>
</dbReference>
<protein>
    <recommendedName>
        <fullName evidence="2">UspA domain-containing protein</fullName>
    </recommendedName>
</protein>
<dbReference type="OrthoDB" id="5567285at2"/>
<accession>A0A3E0WI93</accession>
<name>A0A3E0WI93_9GAMM</name>
<dbReference type="AlphaFoldDB" id="A0A3E0WI93"/>
<reference evidence="4" key="1">
    <citation type="submission" date="2017-05" db="EMBL/GenBank/DDBJ databases">
        <authorList>
            <person name="Sharma S."/>
            <person name="Sidhu C."/>
            <person name="Pinnaka A.K."/>
        </authorList>
    </citation>
    <scope>NUCLEOTIDE SEQUENCE [LARGE SCALE GENOMIC DNA]</scope>
    <source>
        <strain evidence="4">AK93</strain>
    </source>
</reference>
<evidence type="ECO:0000313" key="4">
    <source>
        <dbReference type="Proteomes" id="UP000256763"/>
    </source>
</evidence>
<dbReference type="PANTHER" id="PTHR46268">
    <property type="entry name" value="STRESS RESPONSE PROTEIN NHAX"/>
    <property type="match status" value="1"/>
</dbReference>
<dbReference type="Proteomes" id="UP000256763">
    <property type="component" value="Unassembled WGS sequence"/>
</dbReference>
<organism evidence="3 4">
    <name type="scientific">Alkalilimnicola ehrlichii</name>
    <dbReference type="NCBI Taxonomy" id="351052"/>
    <lineage>
        <taxon>Bacteria</taxon>
        <taxon>Pseudomonadati</taxon>
        <taxon>Pseudomonadota</taxon>
        <taxon>Gammaproteobacteria</taxon>
        <taxon>Chromatiales</taxon>
        <taxon>Ectothiorhodospiraceae</taxon>
        <taxon>Alkalilimnicola</taxon>
    </lineage>
</organism>
<dbReference type="InterPro" id="IPR006015">
    <property type="entry name" value="Universal_stress_UspA"/>
</dbReference>
<dbReference type="InterPro" id="IPR014729">
    <property type="entry name" value="Rossmann-like_a/b/a_fold"/>
</dbReference>
<gene>
    <name evidence="3" type="ORF">CAL65_21145</name>
</gene>
<dbReference type="Pfam" id="PF00582">
    <property type="entry name" value="Usp"/>
    <property type="match status" value="1"/>
</dbReference>
<dbReference type="PANTHER" id="PTHR46268:SF6">
    <property type="entry name" value="UNIVERSAL STRESS PROTEIN UP12"/>
    <property type="match status" value="1"/>
</dbReference>
<evidence type="ECO:0000313" key="3">
    <source>
        <dbReference type="EMBL" id="RFA31881.1"/>
    </source>
</evidence>
<keyword evidence="4" id="KW-1185">Reference proteome</keyword>